<dbReference type="InterPro" id="IPR050194">
    <property type="entry name" value="Glycosyltransferase_grp1"/>
</dbReference>
<reference evidence="1 2" key="1">
    <citation type="submission" date="2019-05" db="EMBL/GenBank/DDBJ databases">
        <title>Nakamurella sp. N5BH11, whole genome shotgun sequence.</title>
        <authorList>
            <person name="Tuo L."/>
        </authorList>
    </citation>
    <scope>NUCLEOTIDE SEQUENCE [LARGE SCALE GENOMIC DNA]</scope>
    <source>
        <strain evidence="1 2">N5BH11</strain>
    </source>
</reference>
<keyword evidence="2" id="KW-1185">Reference proteome</keyword>
<proteinExistence type="predicted"/>
<dbReference type="AlphaFoldDB" id="A0A4U6QP67"/>
<comment type="caution">
    <text evidence="1">The sequence shown here is derived from an EMBL/GenBank/DDBJ whole genome shotgun (WGS) entry which is preliminary data.</text>
</comment>
<accession>A0A4U6QP67</accession>
<sequence>MPKTLRLGVVTAFPPGRNSLNEFGLHLVRHFSRLPEVAEVVAYVDETDAGAPDPQAKVAFRPCWRFNRLTNLIRIPREILRTRPDAVVINLQFATFGDRRLPGALGLLLPAVLRMLRVPTLLVLHNLADNVDMQDAGFARSALAARLMRLAGRLLTRGLLLADLVTLTIPRYVEFLQSSYGAKNAILAPHGSFEDVAVPSFTVPPGRRSIMAFGKWGTYKTVDMLVDAYSELLDRGYDDLRLVLAGADSPNSAGYMAAAATRYADVPHVEFPGYVAEADVPDLFTRAAVVAFPYTSTTGSSGVLHQAGEYGRAVVLPRIGDLVDIIEEEGFAGVYFAPGDTASLAGALAEVLDDPAKRESLGRRNFAAAAGVPMSEVVEWHLAHIERLLKRRSRR</sequence>
<dbReference type="PANTHER" id="PTHR45947">
    <property type="entry name" value="SULFOQUINOVOSYL TRANSFERASE SQD2"/>
    <property type="match status" value="1"/>
</dbReference>
<dbReference type="Gene3D" id="3.40.50.2000">
    <property type="entry name" value="Glycogen Phosphorylase B"/>
    <property type="match status" value="1"/>
</dbReference>
<protein>
    <submittedName>
        <fullName evidence="1">Glycosyltransferase</fullName>
    </submittedName>
</protein>
<dbReference type="SUPFAM" id="SSF53756">
    <property type="entry name" value="UDP-Glycosyltransferase/glycogen phosphorylase"/>
    <property type="match status" value="1"/>
</dbReference>
<dbReference type="GO" id="GO:0016758">
    <property type="term" value="F:hexosyltransferase activity"/>
    <property type="evidence" value="ECO:0007669"/>
    <property type="project" value="TreeGrafter"/>
</dbReference>
<dbReference type="EMBL" id="SZZH01000001">
    <property type="protein sequence ID" value="TKV62271.1"/>
    <property type="molecule type" value="Genomic_DNA"/>
</dbReference>
<dbReference type="Proteomes" id="UP000306985">
    <property type="component" value="Unassembled WGS sequence"/>
</dbReference>
<dbReference type="PANTHER" id="PTHR45947:SF3">
    <property type="entry name" value="SULFOQUINOVOSYL TRANSFERASE SQD2"/>
    <property type="match status" value="1"/>
</dbReference>
<organism evidence="1 2">
    <name type="scientific">Nakamurella flava</name>
    <dbReference type="NCBI Taxonomy" id="2576308"/>
    <lineage>
        <taxon>Bacteria</taxon>
        <taxon>Bacillati</taxon>
        <taxon>Actinomycetota</taxon>
        <taxon>Actinomycetes</taxon>
        <taxon>Nakamurellales</taxon>
        <taxon>Nakamurellaceae</taxon>
        <taxon>Nakamurella</taxon>
    </lineage>
</organism>
<dbReference type="Pfam" id="PF13692">
    <property type="entry name" value="Glyco_trans_1_4"/>
    <property type="match status" value="1"/>
</dbReference>
<gene>
    <name evidence="1" type="ORF">FDO65_08900</name>
</gene>
<name>A0A4U6QP67_9ACTN</name>
<evidence type="ECO:0000313" key="2">
    <source>
        <dbReference type="Proteomes" id="UP000306985"/>
    </source>
</evidence>
<dbReference type="OrthoDB" id="9771846at2"/>
<keyword evidence="1" id="KW-0808">Transferase</keyword>
<evidence type="ECO:0000313" key="1">
    <source>
        <dbReference type="EMBL" id="TKV62271.1"/>
    </source>
</evidence>